<keyword evidence="2" id="KW-1185">Reference proteome</keyword>
<sequence>MKTQVLLKDRPFIIQVVQGNKYNNLLPRFLYESLLESNNEVKNDSIAAISKLYKKIFQTETHFSGVSMIGMDDNNILDELVSDLSFQLFMINLQKISIVIHSIGILTKQGAEYGFALSFIYSKSNECILIFQTVNKDRYSICIYKQNQISEEYRGLDPNSFFLLNSQCKNFMSNKENANLSSYKVDTKTGLPLKYLSNQKEDLEELCSTCSTYRYDIFEDLANIIVQNIENQELQTHLLKKFLKRDYLKYLYITCYGTVSHDSCINYCLLFAFGNCNKEYILKYDKCNKIFNLFEELQLLLRDEQQEILKELQEMLEYYLAHLTRKRYLNS</sequence>
<comment type="caution">
    <text evidence="1">The sequence shown here is derived from an EMBL/GenBank/DDBJ whole genome shotgun (WGS) entry which is preliminary data.</text>
</comment>
<protein>
    <submittedName>
        <fullName evidence="1">35737_t:CDS:1</fullName>
    </submittedName>
</protein>
<evidence type="ECO:0000313" key="2">
    <source>
        <dbReference type="Proteomes" id="UP000789920"/>
    </source>
</evidence>
<proteinExistence type="predicted"/>
<feature type="non-terminal residue" evidence="1">
    <location>
        <position position="1"/>
    </location>
</feature>
<accession>A0ACA9Q716</accession>
<evidence type="ECO:0000313" key="1">
    <source>
        <dbReference type="EMBL" id="CAG8731742.1"/>
    </source>
</evidence>
<dbReference type="EMBL" id="CAJVQC010025992">
    <property type="protein sequence ID" value="CAG8731742.1"/>
    <property type="molecule type" value="Genomic_DNA"/>
</dbReference>
<dbReference type="Proteomes" id="UP000789920">
    <property type="component" value="Unassembled WGS sequence"/>
</dbReference>
<organism evidence="1 2">
    <name type="scientific">Racocetra persica</name>
    <dbReference type="NCBI Taxonomy" id="160502"/>
    <lineage>
        <taxon>Eukaryota</taxon>
        <taxon>Fungi</taxon>
        <taxon>Fungi incertae sedis</taxon>
        <taxon>Mucoromycota</taxon>
        <taxon>Glomeromycotina</taxon>
        <taxon>Glomeromycetes</taxon>
        <taxon>Diversisporales</taxon>
        <taxon>Gigasporaceae</taxon>
        <taxon>Racocetra</taxon>
    </lineage>
</organism>
<name>A0ACA9Q716_9GLOM</name>
<reference evidence="1" key="1">
    <citation type="submission" date="2021-06" db="EMBL/GenBank/DDBJ databases">
        <authorList>
            <person name="Kallberg Y."/>
            <person name="Tangrot J."/>
            <person name="Rosling A."/>
        </authorList>
    </citation>
    <scope>NUCLEOTIDE SEQUENCE</scope>
    <source>
        <strain evidence="1">MA461A</strain>
    </source>
</reference>
<gene>
    <name evidence="1" type="ORF">RPERSI_LOCUS12227</name>
</gene>